<comment type="caution">
    <text evidence="1">The sequence shown here is derived from an EMBL/GenBank/DDBJ whole genome shotgun (WGS) entry which is preliminary data.</text>
</comment>
<evidence type="ECO:0008006" key="3">
    <source>
        <dbReference type="Google" id="ProtNLM"/>
    </source>
</evidence>
<dbReference type="PROSITE" id="PS51257">
    <property type="entry name" value="PROKAR_LIPOPROTEIN"/>
    <property type="match status" value="1"/>
</dbReference>
<gene>
    <name evidence="1" type="ORF">FCE95_03620</name>
</gene>
<evidence type="ECO:0000313" key="1">
    <source>
        <dbReference type="EMBL" id="TKR33407.1"/>
    </source>
</evidence>
<reference evidence="1 2" key="1">
    <citation type="submission" date="2019-04" db="EMBL/GenBank/DDBJ databases">
        <title>Reference strain of H23.</title>
        <authorList>
            <person name="Luo X."/>
        </authorList>
    </citation>
    <scope>NUCLEOTIDE SEQUENCE [LARGE SCALE GENOMIC DNA]</scope>
    <source>
        <strain evidence="1 2">H23</strain>
    </source>
</reference>
<keyword evidence="2" id="KW-1185">Reference proteome</keyword>
<sequence>MRTFIAPLVIAAYLAAGGCSSGIETTRSSVATGPEARAIIAASLAEMNYRGVPPPPPDRSEAVRPQAPRDILVSSTSLCFGVQSAAEVSECAPLDALETPRIGNFVSKKLRDDLLRANASRRPIDLAGLPRVRVVNASETIKLTHYRSWKAFYDRYPNTAGWVEASLPVLTPDKSHALVYLEHRCDGLCGTGTLLYLQRTPNGWVVEKKRGLWVA</sequence>
<dbReference type="RefSeq" id="WP_137265615.1">
    <property type="nucleotide sequence ID" value="NZ_SZUA01000001.1"/>
</dbReference>
<protein>
    <recommendedName>
        <fullName evidence="3">Lipoprotein</fullName>
    </recommendedName>
</protein>
<dbReference type="AlphaFoldDB" id="A0A4U5JYT3"/>
<name>A0A4U5JYT3_9GAMM</name>
<dbReference type="OrthoDB" id="6058033at2"/>
<accession>A0A4U5JYT3</accession>
<proteinExistence type="predicted"/>
<evidence type="ECO:0000313" key="2">
    <source>
        <dbReference type="Proteomes" id="UP000308707"/>
    </source>
</evidence>
<organism evidence="1 2">
    <name type="scientific">Luteimonas gilva</name>
    <dbReference type="NCBI Taxonomy" id="2572684"/>
    <lineage>
        <taxon>Bacteria</taxon>
        <taxon>Pseudomonadati</taxon>
        <taxon>Pseudomonadota</taxon>
        <taxon>Gammaproteobacteria</taxon>
        <taxon>Lysobacterales</taxon>
        <taxon>Lysobacteraceae</taxon>
        <taxon>Luteimonas</taxon>
    </lineage>
</organism>
<dbReference type="EMBL" id="SZUA01000001">
    <property type="protein sequence ID" value="TKR33407.1"/>
    <property type="molecule type" value="Genomic_DNA"/>
</dbReference>
<dbReference type="Proteomes" id="UP000308707">
    <property type="component" value="Unassembled WGS sequence"/>
</dbReference>